<organism evidence="6">
    <name type="scientific">Palpitomonas bilix</name>
    <dbReference type="NCBI Taxonomy" id="652834"/>
    <lineage>
        <taxon>Eukaryota</taxon>
        <taxon>Eukaryota incertae sedis</taxon>
    </lineage>
</organism>
<dbReference type="PROSITE" id="PS50012">
    <property type="entry name" value="RCC1_3"/>
    <property type="match status" value="5"/>
</dbReference>
<feature type="region of interest" description="Disordered" evidence="4">
    <location>
        <begin position="1"/>
        <end position="26"/>
    </location>
</feature>
<feature type="repeat" description="RCC1" evidence="2">
    <location>
        <begin position="419"/>
        <end position="468"/>
    </location>
</feature>
<evidence type="ECO:0000259" key="5">
    <source>
        <dbReference type="Pfam" id="PF25390"/>
    </source>
</evidence>
<dbReference type="InterPro" id="IPR000408">
    <property type="entry name" value="Reg_chr_condens"/>
</dbReference>
<dbReference type="Gene3D" id="2.130.10.30">
    <property type="entry name" value="Regulator of chromosome condensation 1/beta-lactamase-inhibitor protein II"/>
    <property type="match status" value="2"/>
</dbReference>
<evidence type="ECO:0000256" key="1">
    <source>
        <dbReference type="ARBA" id="ARBA00022737"/>
    </source>
</evidence>
<dbReference type="EMBL" id="HBIB01006246">
    <property type="protein sequence ID" value="CAE0241687.1"/>
    <property type="molecule type" value="Transcribed_RNA"/>
</dbReference>
<dbReference type="InterPro" id="IPR009091">
    <property type="entry name" value="RCC1/BLIP-II"/>
</dbReference>
<feature type="repeat" description="RCC1" evidence="2">
    <location>
        <begin position="201"/>
        <end position="252"/>
    </location>
</feature>
<name>A0A7S3G0F1_9EUKA</name>
<dbReference type="PROSITE" id="PS00626">
    <property type="entry name" value="RCC1_2"/>
    <property type="match status" value="1"/>
</dbReference>
<feature type="repeat" description="RCC1" evidence="2">
    <location>
        <begin position="253"/>
        <end position="306"/>
    </location>
</feature>
<evidence type="ECO:0000256" key="4">
    <source>
        <dbReference type="SAM" id="MobiDB-lite"/>
    </source>
</evidence>
<proteinExistence type="predicted"/>
<evidence type="ECO:0000313" key="6">
    <source>
        <dbReference type="EMBL" id="CAE0241687.1"/>
    </source>
</evidence>
<gene>
    <name evidence="6" type="ORF">PBIL07802_LOCUS3849</name>
</gene>
<dbReference type="PANTHER" id="PTHR22870:SF360">
    <property type="entry name" value="ULTRAVIOLET-B RECEPTOR UVR8"/>
    <property type="match status" value="1"/>
</dbReference>
<reference evidence="6" key="1">
    <citation type="submission" date="2021-01" db="EMBL/GenBank/DDBJ databases">
        <authorList>
            <person name="Corre E."/>
            <person name="Pelletier E."/>
            <person name="Niang G."/>
            <person name="Scheremetjew M."/>
            <person name="Finn R."/>
            <person name="Kale V."/>
            <person name="Holt S."/>
            <person name="Cochrane G."/>
            <person name="Meng A."/>
            <person name="Brown T."/>
            <person name="Cohen L."/>
        </authorList>
    </citation>
    <scope>NUCLEOTIDE SEQUENCE</scope>
    <source>
        <strain evidence="6">NIES-2562</strain>
    </source>
</reference>
<feature type="domain" description="RCC1-like" evidence="5">
    <location>
        <begin position="192"/>
        <end position="464"/>
    </location>
</feature>
<accession>A0A7S3G0F1</accession>
<dbReference type="PRINTS" id="PR00633">
    <property type="entry name" value="RCCNDNSATION"/>
</dbReference>
<evidence type="ECO:0000256" key="3">
    <source>
        <dbReference type="SAM" id="Coils"/>
    </source>
</evidence>
<dbReference type="InterPro" id="IPR051210">
    <property type="entry name" value="Ub_ligase/GEF_domain"/>
</dbReference>
<dbReference type="SUPFAM" id="SSF50985">
    <property type="entry name" value="RCC1/BLIP-II"/>
    <property type="match status" value="2"/>
</dbReference>
<dbReference type="Pfam" id="PF00415">
    <property type="entry name" value="RCC1"/>
    <property type="match status" value="1"/>
</dbReference>
<keyword evidence="3" id="KW-0175">Coiled coil</keyword>
<feature type="coiled-coil region" evidence="3">
    <location>
        <begin position="598"/>
        <end position="625"/>
    </location>
</feature>
<dbReference type="AlphaFoldDB" id="A0A7S3G0F1"/>
<dbReference type="PANTHER" id="PTHR22870">
    <property type="entry name" value="REGULATOR OF CHROMOSOME CONDENSATION"/>
    <property type="match status" value="1"/>
</dbReference>
<sequence>MSRPGSRRASAGEVGRPSSRSHDHLIQKKEYEDLIDPVKVVGERKLVQEREPYGNVWSFHWTKETRAPSVERVAGIQEVMYLASAHHAITTRGGLFSFGKNSRDIVGDRGMTAKAVDALRGKAITQVAFPGEQNNPHSLAVTTGGDVYAWGAGGSGQLGQGSSRDSDYPQRVEDLSGIYICRVACGSDLAGGHSLALSEDGRVFSWGYNANGQLGVGNRTEQYRPVSVETLRGSRVVDVAAGWRHSAALTDKGFMFTFGSNRHGQCGHSGLKGEDCLSPKLVAALKSSELNRMWCFGHMTFATTRRMGELYQWGKCPRVADTGKRVNEGVLVPERLEGPKDVIGVVAATDLFGSHIAAWCTTGEVYTWGNGASGRLGHGNTESIDTPKRVDGMDSQKVLSVGLGSDLTGGHTVFLTDEGKVYACGRSGGLLPKTIDEQYRPMLVNALADKQIRQIRCGARHTVLLIGSPEPNGITRYDKGLPMVRDKSTAEKSEEISEELTTKYAEIERKTDARIRGYGMNREEERSMMAGLLREVATEMMEKQIDQVKDITKKLAESQQEQNISFRANVDSIDKERQKLVASVHDLTAEIVRRGDMRKGMDTEIEKVKDEVSSLRMEMKKIAEQNRKDIESVKLEFGLLRKTIMEAMHR</sequence>
<dbReference type="Pfam" id="PF25390">
    <property type="entry name" value="WD40_RLD"/>
    <property type="match status" value="1"/>
</dbReference>
<feature type="repeat" description="RCC1" evidence="2">
    <location>
        <begin position="363"/>
        <end position="414"/>
    </location>
</feature>
<feature type="repeat" description="RCC1" evidence="2">
    <location>
        <begin position="145"/>
        <end position="200"/>
    </location>
</feature>
<protein>
    <recommendedName>
        <fullName evidence="5">RCC1-like domain-containing protein</fullName>
    </recommendedName>
</protein>
<dbReference type="InterPro" id="IPR058923">
    <property type="entry name" value="RCC1-like_dom"/>
</dbReference>
<evidence type="ECO:0000256" key="2">
    <source>
        <dbReference type="PROSITE-ProRule" id="PRU00235"/>
    </source>
</evidence>
<keyword evidence="1" id="KW-0677">Repeat</keyword>